<dbReference type="CDD" id="cd02440">
    <property type="entry name" value="AdoMet_MTases"/>
    <property type="match status" value="1"/>
</dbReference>
<dbReference type="Proteomes" id="UP000800036">
    <property type="component" value="Unassembled WGS sequence"/>
</dbReference>
<dbReference type="AlphaFoldDB" id="A0A6A5VE63"/>
<evidence type="ECO:0000256" key="4">
    <source>
        <dbReference type="ARBA" id="ARBA00038314"/>
    </source>
</evidence>
<dbReference type="OrthoDB" id="2094832at2759"/>
<reference evidence="5" key="1">
    <citation type="journal article" date="2020" name="Stud. Mycol.">
        <title>101 Dothideomycetes genomes: a test case for predicting lifestyles and emergence of pathogens.</title>
        <authorList>
            <person name="Haridas S."/>
            <person name="Albert R."/>
            <person name="Binder M."/>
            <person name="Bloem J."/>
            <person name="Labutti K."/>
            <person name="Salamov A."/>
            <person name="Andreopoulos B."/>
            <person name="Baker S."/>
            <person name="Barry K."/>
            <person name="Bills G."/>
            <person name="Bluhm B."/>
            <person name="Cannon C."/>
            <person name="Castanera R."/>
            <person name="Culley D."/>
            <person name="Daum C."/>
            <person name="Ezra D."/>
            <person name="Gonzalez J."/>
            <person name="Henrissat B."/>
            <person name="Kuo A."/>
            <person name="Liang C."/>
            <person name="Lipzen A."/>
            <person name="Lutzoni F."/>
            <person name="Magnuson J."/>
            <person name="Mondo S."/>
            <person name="Nolan M."/>
            <person name="Ohm R."/>
            <person name="Pangilinan J."/>
            <person name="Park H.-J."/>
            <person name="Ramirez L."/>
            <person name="Alfaro M."/>
            <person name="Sun H."/>
            <person name="Tritt A."/>
            <person name="Yoshinaga Y."/>
            <person name="Zwiers L.-H."/>
            <person name="Turgeon B."/>
            <person name="Goodwin S."/>
            <person name="Spatafora J."/>
            <person name="Crous P."/>
            <person name="Grigoriev I."/>
        </authorList>
    </citation>
    <scope>NUCLEOTIDE SEQUENCE</scope>
    <source>
        <strain evidence="5">CBS 107.79</strain>
    </source>
</reference>
<sequence length="298" mass="33486">MPTETPSITAPWFDTDLDARLTPEALSFFSKYCHLKREDLHEHLHSIHQRAWAIRPYPCVGQWGFLAPKLADSPAYPTVLQHAKAGAVILDFGCCMGQDLRYLAAGGAPTENISHNMFGADIEPAFWKLGYELFQDRGKFKGRFLQSDILDDNGGSAEGVSTGSSLRQQLRGKMDVVYAGAVFHLWDLDTQFEALKGLVELTRRNALFVGCQLGSVEVETKPAWRAGLKPRLFHNAESIKTLWERVSEATGTKWEVEARTVDLDVLLPNERDRSWMDETNRGLFFEATRVDQGAKNNL</sequence>
<name>A0A6A5VE63_9PLEO</name>
<evidence type="ECO:0000256" key="2">
    <source>
        <dbReference type="ARBA" id="ARBA00022679"/>
    </source>
</evidence>
<evidence type="ECO:0000313" key="6">
    <source>
        <dbReference type="Proteomes" id="UP000800036"/>
    </source>
</evidence>
<dbReference type="PANTHER" id="PTHR35897">
    <property type="entry name" value="METHYLTRANSFERASE AUSD"/>
    <property type="match status" value="1"/>
</dbReference>
<protein>
    <recommendedName>
        <fullName evidence="7">Methyltransferase domain-containing protein</fullName>
    </recommendedName>
</protein>
<gene>
    <name evidence="5" type="ORF">BU23DRAFT_529671</name>
</gene>
<evidence type="ECO:0000313" key="5">
    <source>
        <dbReference type="EMBL" id="KAF1975783.1"/>
    </source>
</evidence>
<dbReference type="InterPro" id="IPR029063">
    <property type="entry name" value="SAM-dependent_MTases_sf"/>
</dbReference>
<keyword evidence="3" id="KW-0949">S-adenosyl-L-methionine</keyword>
<evidence type="ECO:0008006" key="7">
    <source>
        <dbReference type="Google" id="ProtNLM"/>
    </source>
</evidence>
<proteinExistence type="inferred from homology"/>
<dbReference type="PANTHER" id="PTHR35897:SF1">
    <property type="entry name" value="METHYLTRANSFERASE AUSD"/>
    <property type="match status" value="1"/>
</dbReference>
<organism evidence="5 6">
    <name type="scientific">Bimuria novae-zelandiae CBS 107.79</name>
    <dbReference type="NCBI Taxonomy" id="1447943"/>
    <lineage>
        <taxon>Eukaryota</taxon>
        <taxon>Fungi</taxon>
        <taxon>Dikarya</taxon>
        <taxon>Ascomycota</taxon>
        <taxon>Pezizomycotina</taxon>
        <taxon>Dothideomycetes</taxon>
        <taxon>Pleosporomycetidae</taxon>
        <taxon>Pleosporales</taxon>
        <taxon>Massarineae</taxon>
        <taxon>Didymosphaeriaceae</taxon>
        <taxon>Bimuria</taxon>
    </lineage>
</organism>
<dbReference type="Gene3D" id="3.40.50.150">
    <property type="entry name" value="Vaccinia Virus protein VP39"/>
    <property type="match status" value="1"/>
</dbReference>
<accession>A0A6A5VE63</accession>
<dbReference type="EMBL" id="ML976669">
    <property type="protein sequence ID" value="KAF1975783.1"/>
    <property type="molecule type" value="Genomic_DNA"/>
</dbReference>
<dbReference type="GO" id="GO:0016740">
    <property type="term" value="F:transferase activity"/>
    <property type="evidence" value="ECO:0007669"/>
    <property type="project" value="UniProtKB-KW"/>
</dbReference>
<keyword evidence="6" id="KW-1185">Reference proteome</keyword>
<comment type="pathway">
    <text evidence="1">Secondary metabolite biosynthesis.</text>
</comment>
<evidence type="ECO:0000256" key="1">
    <source>
        <dbReference type="ARBA" id="ARBA00005179"/>
    </source>
</evidence>
<comment type="similarity">
    <text evidence="4">Belongs to the class I-like SAM-binding methyltransferase superfamily.</text>
</comment>
<keyword evidence="2" id="KW-0808">Transferase</keyword>
<dbReference type="InterPro" id="IPR051654">
    <property type="entry name" value="Meroterpenoid_MTases"/>
</dbReference>
<dbReference type="SUPFAM" id="SSF53335">
    <property type="entry name" value="S-adenosyl-L-methionine-dependent methyltransferases"/>
    <property type="match status" value="1"/>
</dbReference>
<evidence type="ECO:0000256" key="3">
    <source>
        <dbReference type="ARBA" id="ARBA00022691"/>
    </source>
</evidence>